<feature type="region of interest" description="Disordered" evidence="1">
    <location>
        <begin position="1"/>
        <end position="24"/>
    </location>
</feature>
<evidence type="ECO:0000313" key="2">
    <source>
        <dbReference type="EMBL" id="GIY94960.1"/>
    </source>
</evidence>
<proteinExistence type="predicted"/>
<evidence type="ECO:0000256" key="1">
    <source>
        <dbReference type="SAM" id="MobiDB-lite"/>
    </source>
</evidence>
<sequence length="106" mass="11669">MVIELPKTTNARMGNAGSSRQSTLHQRFKQYPVDSMKMPMPEQNELEKRFTKVLVRVEGGIVSWASPSWLTRLDAGLCSEDPLGEPGYHILLACLASTGFAAFISA</sequence>
<dbReference type="Proteomes" id="UP001054945">
    <property type="component" value="Unassembled WGS sequence"/>
</dbReference>
<comment type="caution">
    <text evidence="2">The sequence shown here is derived from an EMBL/GenBank/DDBJ whole genome shotgun (WGS) entry which is preliminary data.</text>
</comment>
<dbReference type="AlphaFoldDB" id="A0AAV4XIS1"/>
<organism evidence="2 3">
    <name type="scientific">Caerostris extrusa</name>
    <name type="common">Bark spider</name>
    <name type="synonym">Caerostris bankana</name>
    <dbReference type="NCBI Taxonomy" id="172846"/>
    <lineage>
        <taxon>Eukaryota</taxon>
        <taxon>Metazoa</taxon>
        <taxon>Ecdysozoa</taxon>
        <taxon>Arthropoda</taxon>
        <taxon>Chelicerata</taxon>
        <taxon>Arachnida</taxon>
        <taxon>Araneae</taxon>
        <taxon>Araneomorphae</taxon>
        <taxon>Entelegynae</taxon>
        <taxon>Araneoidea</taxon>
        <taxon>Araneidae</taxon>
        <taxon>Caerostris</taxon>
    </lineage>
</organism>
<name>A0AAV4XIS1_CAEEX</name>
<feature type="compositionally biased region" description="Polar residues" evidence="1">
    <location>
        <begin position="7"/>
        <end position="24"/>
    </location>
</feature>
<evidence type="ECO:0000313" key="3">
    <source>
        <dbReference type="Proteomes" id="UP001054945"/>
    </source>
</evidence>
<accession>A0AAV4XIS1</accession>
<dbReference type="EMBL" id="BPLR01017848">
    <property type="protein sequence ID" value="GIY94960.1"/>
    <property type="molecule type" value="Genomic_DNA"/>
</dbReference>
<keyword evidence="3" id="KW-1185">Reference proteome</keyword>
<reference evidence="2 3" key="1">
    <citation type="submission" date="2021-06" db="EMBL/GenBank/DDBJ databases">
        <title>Caerostris extrusa draft genome.</title>
        <authorList>
            <person name="Kono N."/>
            <person name="Arakawa K."/>
        </authorList>
    </citation>
    <scope>NUCLEOTIDE SEQUENCE [LARGE SCALE GENOMIC DNA]</scope>
</reference>
<protein>
    <submittedName>
        <fullName evidence="2">Formin-like protein CG32138</fullName>
    </submittedName>
</protein>
<gene>
    <name evidence="2" type="primary">CG32138_1</name>
    <name evidence="2" type="ORF">CEXT_47901</name>
</gene>